<accession>A0A0E9XIG6</accession>
<organism evidence="1">
    <name type="scientific">Anguilla anguilla</name>
    <name type="common">European freshwater eel</name>
    <name type="synonym">Muraena anguilla</name>
    <dbReference type="NCBI Taxonomy" id="7936"/>
    <lineage>
        <taxon>Eukaryota</taxon>
        <taxon>Metazoa</taxon>
        <taxon>Chordata</taxon>
        <taxon>Craniata</taxon>
        <taxon>Vertebrata</taxon>
        <taxon>Euteleostomi</taxon>
        <taxon>Actinopterygii</taxon>
        <taxon>Neopterygii</taxon>
        <taxon>Teleostei</taxon>
        <taxon>Anguilliformes</taxon>
        <taxon>Anguillidae</taxon>
        <taxon>Anguilla</taxon>
    </lineage>
</organism>
<sequence length="65" mass="7616">MLTFCPLFFSKMSVVFKWCGSRCLSQPTLDLSFYRQNGARDDLIPHFKGLLYGHKPSRKEKNINF</sequence>
<name>A0A0E9XIG6_ANGAN</name>
<reference evidence="1" key="2">
    <citation type="journal article" date="2015" name="Fish Shellfish Immunol.">
        <title>Early steps in the European eel (Anguilla anguilla)-Vibrio vulnificus interaction in the gills: Role of the RtxA13 toxin.</title>
        <authorList>
            <person name="Callol A."/>
            <person name="Pajuelo D."/>
            <person name="Ebbesson L."/>
            <person name="Teles M."/>
            <person name="MacKenzie S."/>
            <person name="Amaro C."/>
        </authorList>
    </citation>
    <scope>NUCLEOTIDE SEQUENCE</scope>
</reference>
<dbReference type="AlphaFoldDB" id="A0A0E9XIG6"/>
<proteinExistence type="predicted"/>
<dbReference type="EMBL" id="GBXM01006060">
    <property type="protein sequence ID" value="JAI02518.1"/>
    <property type="molecule type" value="Transcribed_RNA"/>
</dbReference>
<protein>
    <submittedName>
        <fullName evidence="1">Uncharacterized protein</fullName>
    </submittedName>
</protein>
<reference evidence="1" key="1">
    <citation type="submission" date="2014-11" db="EMBL/GenBank/DDBJ databases">
        <authorList>
            <person name="Amaro Gonzalez C."/>
        </authorList>
    </citation>
    <scope>NUCLEOTIDE SEQUENCE</scope>
</reference>
<evidence type="ECO:0000313" key="1">
    <source>
        <dbReference type="EMBL" id="JAI02518.1"/>
    </source>
</evidence>